<evidence type="ECO:0000256" key="9">
    <source>
        <dbReference type="SAM" id="Phobius"/>
    </source>
</evidence>
<dbReference type="KEGG" id="njp:NEJAP_3087"/>
<keyword evidence="3" id="KW-1003">Cell membrane</keyword>
<feature type="transmembrane region" description="Helical" evidence="9">
    <location>
        <begin position="121"/>
        <end position="142"/>
    </location>
</feature>
<feature type="transmembrane region" description="Helical" evidence="9">
    <location>
        <begin position="154"/>
        <end position="172"/>
    </location>
</feature>
<keyword evidence="7 9" id="KW-0472">Membrane</keyword>
<dbReference type="RefSeq" id="WP_201348159.1">
    <property type="nucleotide sequence ID" value="NZ_AP014546.1"/>
</dbReference>
<evidence type="ECO:0000313" key="10">
    <source>
        <dbReference type="EMBL" id="BBB31025.1"/>
    </source>
</evidence>
<keyword evidence="2" id="KW-0813">Transport</keyword>
<feature type="transmembrane region" description="Helical" evidence="9">
    <location>
        <begin position="245"/>
        <end position="264"/>
    </location>
</feature>
<keyword evidence="11" id="KW-1185">Reference proteome</keyword>
<dbReference type="Pfam" id="PF04143">
    <property type="entry name" value="Sulf_transp"/>
    <property type="match status" value="1"/>
</dbReference>
<gene>
    <name evidence="10" type="ORF">NEJAP_3087</name>
</gene>
<evidence type="ECO:0000256" key="3">
    <source>
        <dbReference type="ARBA" id="ARBA00022475"/>
    </source>
</evidence>
<evidence type="ECO:0008006" key="12">
    <source>
        <dbReference type="Google" id="ProtNLM"/>
    </source>
</evidence>
<keyword evidence="5 9" id="KW-0812">Transmembrane</keyword>
<evidence type="ECO:0000256" key="4">
    <source>
        <dbReference type="ARBA" id="ARBA00022519"/>
    </source>
</evidence>
<proteinExistence type="inferred from homology"/>
<organism evidence="10 11">
    <name type="scientific">Neptunomonas japonica JAMM 1380</name>
    <dbReference type="NCBI Taxonomy" id="1441457"/>
    <lineage>
        <taxon>Bacteria</taxon>
        <taxon>Pseudomonadati</taxon>
        <taxon>Pseudomonadota</taxon>
        <taxon>Gammaproteobacteria</taxon>
        <taxon>Oceanospirillales</taxon>
        <taxon>Oceanospirillaceae</taxon>
        <taxon>Neptunomonas</taxon>
    </lineage>
</organism>
<feature type="transmembrane region" description="Helical" evidence="9">
    <location>
        <begin position="192"/>
        <end position="215"/>
    </location>
</feature>
<comment type="subcellular location">
    <subcellularLocation>
        <location evidence="1">Cell inner membrane</location>
        <topology evidence="1">Multi-pass membrane protein</topology>
    </subcellularLocation>
</comment>
<dbReference type="AlphaFoldDB" id="A0A7R6PV09"/>
<keyword evidence="4" id="KW-0997">Cell inner membrane</keyword>
<feature type="transmembrane region" description="Helical" evidence="9">
    <location>
        <begin position="53"/>
        <end position="77"/>
    </location>
</feature>
<evidence type="ECO:0000256" key="6">
    <source>
        <dbReference type="ARBA" id="ARBA00022989"/>
    </source>
</evidence>
<feature type="transmembrane region" description="Helical" evidence="9">
    <location>
        <begin position="89"/>
        <end position="109"/>
    </location>
</feature>
<dbReference type="Proteomes" id="UP000595332">
    <property type="component" value="Chromosome"/>
</dbReference>
<dbReference type="GO" id="GO:0005886">
    <property type="term" value="C:plasma membrane"/>
    <property type="evidence" value="ECO:0007669"/>
    <property type="project" value="UniProtKB-SubCell"/>
</dbReference>
<dbReference type="PANTHER" id="PTHR30574:SF1">
    <property type="entry name" value="SULPHUR TRANSPORT DOMAIN-CONTAINING PROTEIN"/>
    <property type="match status" value="1"/>
</dbReference>
<protein>
    <recommendedName>
        <fullName evidence="12">Sulphur transport domain-containing protein</fullName>
    </recommendedName>
</protein>
<feature type="transmembrane region" description="Helical" evidence="9">
    <location>
        <begin position="315"/>
        <end position="335"/>
    </location>
</feature>
<feature type="transmembrane region" description="Helical" evidence="9">
    <location>
        <begin position="20"/>
        <end position="41"/>
    </location>
</feature>
<sequence>MSTHIRYNTDTNTVTSKLTARYIIPLTATILLFIGGVFWLANIESWHEANLLILGAALGLALYHAAFGFTTAWRTFITHGYGKGLRAQMLMLAVAVCLFFPALASGDLFGSPVSGFVRPLGWSIVVGAFIFGIGMQLGNGCASGNLYHAGGGQFRAIPSMIGFTIGALWATKDYEWWTTLPQLAPYSFIEEFGVMPALMINLTVFALITLTTLIIEKRRHGYIDKDTHNTSLPLSQQLISGPWPFIWGAVALAILNFVTLAMIGRPWAVALAYPLWGAKAAEWLNLDLELDFWTYWLQPARESALMEPLTSDSGTLMNIGIIMGALLAAAVAGKLTIQWRMPWQHGVAAIIGGLMLGYGATIAFGCNIGAYFSGIASGSLHGWLWLVAAFIGTIIGTWIRPLFKLSNLTATNTHC</sequence>
<evidence type="ECO:0000256" key="7">
    <source>
        <dbReference type="ARBA" id="ARBA00023136"/>
    </source>
</evidence>
<name>A0A7R6PV09_9GAMM</name>
<evidence type="ECO:0000256" key="5">
    <source>
        <dbReference type="ARBA" id="ARBA00022692"/>
    </source>
</evidence>
<keyword evidence="6 9" id="KW-1133">Transmembrane helix</keyword>
<evidence type="ECO:0000313" key="11">
    <source>
        <dbReference type="Proteomes" id="UP000595332"/>
    </source>
</evidence>
<evidence type="ECO:0000256" key="2">
    <source>
        <dbReference type="ARBA" id="ARBA00022448"/>
    </source>
</evidence>
<dbReference type="PANTHER" id="PTHR30574">
    <property type="entry name" value="INNER MEMBRANE PROTEIN YEDE"/>
    <property type="match status" value="1"/>
</dbReference>
<feature type="transmembrane region" description="Helical" evidence="9">
    <location>
        <begin position="382"/>
        <end position="399"/>
    </location>
</feature>
<dbReference type="EMBL" id="AP014546">
    <property type="protein sequence ID" value="BBB31025.1"/>
    <property type="molecule type" value="Genomic_DNA"/>
</dbReference>
<evidence type="ECO:0000256" key="8">
    <source>
        <dbReference type="ARBA" id="ARBA00035655"/>
    </source>
</evidence>
<accession>A0A7R6PV09</accession>
<reference evidence="10 11" key="1">
    <citation type="journal article" date="2008" name="Int. J. Syst. Evol. Microbiol.">
        <title>Neptunomonas japonica sp. nov., an Osedax japonicus symbiont-like bacterium isolated from sediment adjacent to sperm whale carcasses off Kagoshima, Japan.</title>
        <authorList>
            <person name="Miyazaki M."/>
            <person name="Nogi Y."/>
            <person name="Fujiwara Y."/>
            <person name="Kawato M."/>
            <person name="Kubokawa K."/>
            <person name="Horikoshi K."/>
        </authorList>
    </citation>
    <scope>NUCLEOTIDE SEQUENCE [LARGE SCALE GENOMIC DNA]</scope>
    <source>
        <strain evidence="10 11">JAMM 1380</strain>
    </source>
</reference>
<comment type="similarity">
    <text evidence="8">Belongs to the TsuA/YedE (TC 9.B.102) family.</text>
</comment>
<dbReference type="InterPro" id="IPR007272">
    <property type="entry name" value="Sulf_transp_TsuA/YedE"/>
</dbReference>
<evidence type="ECO:0000256" key="1">
    <source>
        <dbReference type="ARBA" id="ARBA00004429"/>
    </source>
</evidence>
<feature type="transmembrane region" description="Helical" evidence="9">
    <location>
        <begin position="347"/>
        <end position="370"/>
    </location>
</feature>